<evidence type="ECO:0000256" key="1">
    <source>
        <dbReference type="ARBA" id="ARBA00004123"/>
    </source>
</evidence>
<comment type="caution">
    <text evidence="9">The sequence shown here is derived from an EMBL/GenBank/DDBJ whole genome shotgun (WGS) entry which is preliminary data.</text>
</comment>
<sequence>MISANGGSAAKVLKCLMCGQSESRSTFMAHIAEHLNYRPHQCAECDFRSVTAEQMADHEATTEHVGQLYASRNPYLDRLCRFVYNDCDFGDKNGGLEKVLMRKLVSTADEEQQIIRQAVGTMMKAEECTKVNSAIASATVGGEQRVGQTVQQWLQQQQHHHHFDAADHQQQQQQFYVQSSSSTVTGNNRNSNNNSNQSQQQQQRVASDELKLEQLLMDTVGVGGGAVVGAVANVSAAGVGAGVVAQQFHQTNFLGDDIGAADEQQQDKSPSANACSSMLQQFITQHQQPQQQALMTQHFDGVVEQYIHGQQPPAPPTAPLQLANGEANGEQQPKTVKGHKTCKQVFENVQCLKCRQWVKGRGICLLYHMNTRHLKLPLYRCLACPRDFFYVTDTTAKNHIRSFHGNDLSLLENNYHTYSGLLHGSRREFFGTALRGGSEARTQRTTRKERAAAAARGALAAAATLKGRGASGLPKQISLRERPQSGSGPGGSSSHVQCLQCGEFVASIYSSQLTHMNTKHLHMAVYTCRLCGRAFESLSSSAAIMHVKSAHGRGRNDAEAEIVDQRDVCLKELNERYRTFFS</sequence>
<name>A0ABD2MCD9_9BILA</name>
<keyword evidence="6" id="KW-0539">Nucleus</keyword>
<evidence type="ECO:0000313" key="10">
    <source>
        <dbReference type="Proteomes" id="UP001620626"/>
    </source>
</evidence>
<evidence type="ECO:0000256" key="4">
    <source>
        <dbReference type="ARBA" id="ARBA00022771"/>
    </source>
</evidence>
<protein>
    <recommendedName>
        <fullName evidence="8">C2H2-type domain-containing protein</fullName>
    </recommendedName>
</protein>
<keyword evidence="4" id="KW-0863">Zinc-finger</keyword>
<feature type="domain" description="C2H2-type" evidence="8">
    <location>
        <begin position="496"/>
        <end position="520"/>
    </location>
</feature>
<keyword evidence="2" id="KW-0479">Metal-binding</keyword>
<dbReference type="Gene3D" id="3.30.160.60">
    <property type="entry name" value="Classic Zinc Finger"/>
    <property type="match status" value="1"/>
</dbReference>
<dbReference type="SMART" id="SM00355">
    <property type="entry name" value="ZnF_C2H2"/>
    <property type="match status" value="6"/>
</dbReference>
<dbReference type="EMBL" id="JBICBT010000046">
    <property type="protein sequence ID" value="KAL3125192.1"/>
    <property type="molecule type" value="Genomic_DNA"/>
</dbReference>
<keyword evidence="10" id="KW-1185">Reference proteome</keyword>
<evidence type="ECO:0000256" key="7">
    <source>
        <dbReference type="SAM" id="MobiDB-lite"/>
    </source>
</evidence>
<evidence type="ECO:0000256" key="3">
    <source>
        <dbReference type="ARBA" id="ARBA00022737"/>
    </source>
</evidence>
<feature type="domain" description="C2H2-type" evidence="8">
    <location>
        <begin position="13"/>
        <end position="34"/>
    </location>
</feature>
<organism evidence="9 10">
    <name type="scientific">Heterodera trifolii</name>
    <dbReference type="NCBI Taxonomy" id="157864"/>
    <lineage>
        <taxon>Eukaryota</taxon>
        <taxon>Metazoa</taxon>
        <taxon>Ecdysozoa</taxon>
        <taxon>Nematoda</taxon>
        <taxon>Chromadorea</taxon>
        <taxon>Rhabditida</taxon>
        <taxon>Tylenchina</taxon>
        <taxon>Tylenchomorpha</taxon>
        <taxon>Tylenchoidea</taxon>
        <taxon>Heteroderidae</taxon>
        <taxon>Heteroderinae</taxon>
        <taxon>Heterodera</taxon>
    </lineage>
</organism>
<feature type="domain" description="C2H2-type" evidence="8">
    <location>
        <begin position="379"/>
        <end position="404"/>
    </location>
</feature>
<keyword evidence="3" id="KW-0677">Repeat</keyword>
<dbReference type="AlphaFoldDB" id="A0ABD2MCD9"/>
<feature type="region of interest" description="Disordered" evidence="7">
    <location>
        <begin position="308"/>
        <end position="336"/>
    </location>
</feature>
<feature type="compositionally biased region" description="Low complexity" evidence="7">
    <location>
        <begin position="168"/>
        <end position="205"/>
    </location>
</feature>
<dbReference type="PANTHER" id="PTHR24404">
    <property type="entry name" value="ZINC FINGER PROTEIN"/>
    <property type="match status" value="1"/>
</dbReference>
<feature type="domain" description="C2H2-type" evidence="8">
    <location>
        <begin position="349"/>
        <end position="373"/>
    </location>
</feature>
<feature type="region of interest" description="Disordered" evidence="7">
    <location>
        <begin position="157"/>
        <end position="206"/>
    </location>
</feature>
<dbReference type="InterPro" id="IPR013087">
    <property type="entry name" value="Znf_C2H2_type"/>
</dbReference>
<evidence type="ECO:0000256" key="6">
    <source>
        <dbReference type="ARBA" id="ARBA00023242"/>
    </source>
</evidence>
<gene>
    <name evidence="9" type="ORF">niasHT_000865</name>
</gene>
<feature type="domain" description="C2H2-type" evidence="8">
    <location>
        <begin position="40"/>
        <end position="64"/>
    </location>
</feature>
<evidence type="ECO:0000256" key="5">
    <source>
        <dbReference type="ARBA" id="ARBA00022833"/>
    </source>
</evidence>
<dbReference type="InterPro" id="IPR050589">
    <property type="entry name" value="Ikaros_C2H2-ZF"/>
</dbReference>
<proteinExistence type="predicted"/>
<feature type="region of interest" description="Disordered" evidence="7">
    <location>
        <begin position="472"/>
        <end position="493"/>
    </location>
</feature>
<feature type="domain" description="C2H2-type" evidence="8">
    <location>
        <begin position="526"/>
        <end position="551"/>
    </location>
</feature>
<evidence type="ECO:0000256" key="2">
    <source>
        <dbReference type="ARBA" id="ARBA00022723"/>
    </source>
</evidence>
<dbReference type="GO" id="GO:0008270">
    <property type="term" value="F:zinc ion binding"/>
    <property type="evidence" value="ECO:0007669"/>
    <property type="project" value="UniProtKB-KW"/>
</dbReference>
<evidence type="ECO:0000313" key="9">
    <source>
        <dbReference type="EMBL" id="KAL3125192.1"/>
    </source>
</evidence>
<accession>A0ABD2MCD9</accession>
<comment type="subcellular location">
    <subcellularLocation>
        <location evidence="1">Nucleus</location>
    </subcellularLocation>
</comment>
<evidence type="ECO:0000259" key="8">
    <source>
        <dbReference type="SMART" id="SM00355"/>
    </source>
</evidence>
<keyword evidence="5" id="KW-0862">Zinc</keyword>
<dbReference type="Proteomes" id="UP001620626">
    <property type="component" value="Unassembled WGS sequence"/>
</dbReference>
<dbReference type="PANTHER" id="PTHR24404:SF114">
    <property type="entry name" value="KLUMPFUSS, ISOFORM B-RELATED"/>
    <property type="match status" value="1"/>
</dbReference>
<dbReference type="GO" id="GO:0005634">
    <property type="term" value="C:nucleus"/>
    <property type="evidence" value="ECO:0007669"/>
    <property type="project" value="UniProtKB-SubCell"/>
</dbReference>
<reference evidence="9 10" key="1">
    <citation type="submission" date="2024-10" db="EMBL/GenBank/DDBJ databases">
        <authorList>
            <person name="Kim D."/>
        </authorList>
    </citation>
    <scope>NUCLEOTIDE SEQUENCE [LARGE SCALE GENOMIC DNA]</scope>
    <source>
        <strain evidence="9">BH-2024</strain>
    </source>
</reference>